<evidence type="ECO:0000313" key="4">
    <source>
        <dbReference type="Proteomes" id="UP001430953"/>
    </source>
</evidence>
<keyword evidence="1 2" id="KW-0193">Cuticle</keyword>
<dbReference type="InterPro" id="IPR000618">
    <property type="entry name" value="Insect_cuticle"/>
</dbReference>
<dbReference type="PROSITE" id="PS00233">
    <property type="entry name" value="CHIT_BIND_RR_1"/>
    <property type="match status" value="1"/>
</dbReference>
<dbReference type="PANTHER" id="PTHR10380:SF241">
    <property type="entry name" value="CUTICULAR PROTEIN 47EG-RELATED"/>
    <property type="match status" value="1"/>
</dbReference>
<dbReference type="PANTHER" id="PTHR10380">
    <property type="entry name" value="CUTICLE PROTEIN"/>
    <property type="match status" value="1"/>
</dbReference>
<dbReference type="GO" id="GO:0062129">
    <property type="term" value="C:chitin-based extracellular matrix"/>
    <property type="evidence" value="ECO:0007669"/>
    <property type="project" value="TreeGrafter"/>
</dbReference>
<dbReference type="Pfam" id="PF00379">
    <property type="entry name" value="Chitin_bind_4"/>
    <property type="match status" value="1"/>
</dbReference>
<dbReference type="InterPro" id="IPR050468">
    <property type="entry name" value="Cuticle_Struct_Prot"/>
</dbReference>
<reference evidence="3 4" key="1">
    <citation type="submission" date="2023-03" db="EMBL/GenBank/DDBJ databases">
        <title>High recombination rates correlate with genetic variation in Cardiocondyla obscurior ants.</title>
        <authorList>
            <person name="Errbii M."/>
        </authorList>
    </citation>
    <scope>NUCLEOTIDE SEQUENCE [LARGE SCALE GENOMIC DNA]</scope>
    <source>
        <strain evidence="3">Alpha-2009</strain>
        <tissue evidence="3">Whole body</tissue>
    </source>
</reference>
<dbReference type="GO" id="GO:0008010">
    <property type="term" value="F:structural constituent of chitin-based larval cuticle"/>
    <property type="evidence" value="ECO:0007669"/>
    <property type="project" value="TreeGrafter"/>
</dbReference>
<gene>
    <name evidence="3" type="ORF">PUN28_006779</name>
</gene>
<proteinExistence type="predicted"/>
<dbReference type="Proteomes" id="UP001430953">
    <property type="component" value="Unassembled WGS sequence"/>
</dbReference>
<dbReference type="InterPro" id="IPR031311">
    <property type="entry name" value="CHIT_BIND_RR_consensus"/>
</dbReference>
<evidence type="ECO:0000313" key="3">
    <source>
        <dbReference type="EMBL" id="KAL0121499.1"/>
    </source>
</evidence>
<dbReference type="AlphaFoldDB" id="A0AAW2G365"/>
<dbReference type="PROSITE" id="PS51155">
    <property type="entry name" value="CHIT_BIND_RR_2"/>
    <property type="match status" value="1"/>
</dbReference>
<name>A0AAW2G365_9HYME</name>
<organism evidence="3 4">
    <name type="scientific">Cardiocondyla obscurior</name>
    <dbReference type="NCBI Taxonomy" id="286306"/>
    <lineage>
        <taxon>Eukaryota</taxon>
        <taxon>Metazoa</taxon>
        <taxon>Ecdysozoa</taxon>
        <taxon>Arthropoda</taxon>
        <taxon>Hexapoda</taxon>
        <taxon>Insecta</taxon>
        <taxon>Pterygota</taxon>
        <taxon>Neoptera</taxon>
        <taxon>Endopterygota</taxon>
        <taxon>Hymenoptera</taxon>
        <taxon>Apocrita</taxon>
        <taxon>Aculeata</taxon>
        <taxon>Formicoidea</taxon>
        <taxon>Formicidae</taxon>
        <taxon>Myrmicinae</taxon>
        <taxon>Cardiocondyla</taxon>
    </lineage>
</organism>
<comment type="caution">
    <text evidence="3">The sequence shown here is derived from an EMBL/GenBank/DDBJ whole genome shotgun (WGS) entry which is preliminary data.</text>
</comment>
<sequence length="178" mass="18828">MCILHTIVTRWPSVHRAAGGVGNASRGIYTTSAAGLDKHLPISDYCRSMYTTLALIALAACVTAAPADEPIPIVSQTQDGPNPDGSYKWSYEAGNGIKAEEEGHVEDAGTDDEAMKAEGGFSYAGDDGQAFSLTYVADKNGFQPVGAHLPTTPEIPPLILKALEWNAAHPSKDDENQV</sequence>
<dbReference type="PRINTS" id="PR00947">
    <property type="entry name" value="CUTICLE"/>
</dbReference>
<evidence type="ECO:0000256" key="2">
    <source>
        <dbReference type="PROSITE-ProRule" id="PRU00497"/>
    </source>
</evidence>
<protein>
    <submittedName>
        <fullName evidence="3">Uncharacterized protein</fullName>
    </submittedName>
</protein>
<dbReference type="EMBL" id="JADYXP020000006">
    <property type="protein sequence ID" value="KAL0121499.1"/>
    <property type="molecule type" value="Genomic_DNA"/>
</dbReference>
<evidence type="ECO:0000256" key="1">
    <source>
        <dbReference type="ARBA" id="ARBA00022460"/>
    </source>
</evidence>
<accession>A0AAW2G365</accession>
<keyword evidence="4" id="KW-1185">Reference proteome</keyword>